<evidence type="ECO:0000313" key="2">
    <source>
        <dbReference type="EMBL" id="MFH8584935.1"/>
    </source>
</evidence>
<protein>
    <submittedName>
        <fullName evidence="2">ATP-grasp-modified RiPP</fullName>
    </submittedName>
</protein>
<keyword evidence="3" id="KW-1185">Reference proteome</keyword>
<dbReference type="InterPro" id="IPR025843">
    <property type="entry name" value="Actino_peptide"/>
</dbReference>
<feature type="compositionally biased region" description="Polar residues" evidence="1">
    <location>
        <begin position="68"/>
        <end position="80"/>
    </location>
</feature>
<organism evidence="2 3">
    <name type="scientific">Streptomyces celluloflavus</name>
    <dbReference type="NCBI Taxonomy" id="58344"/>
    <lineage>
        <taxon>Bacteria</taxon>
        <taxon>Bacillati</taxon>
        <taxon>Actinomycetota</taxon>
        <taxon>Actinomycetes</taxon>
        <taxon>Kitasatosporales</taxon>
        <taxon>Streptomycetaceae</taxon>
        <taxon>Streptomyces</taxon>
    </lineage>
</organism>
<dbReference type="InterPro" id="IPR026496">
    <property type="entry name" value="GRASP_targ"/>
</dbReference>
<name>A0ABW7RF10_9ACTN</name>
<dbReference type="RefSeq" id="WP_397672108.1">
    <property type="nucleotide sequence ID" value="NZ_JBIRGH010000005.1"/>
</dbReference>
<accession>A0ABW7RF10</accession>
<sequence length="94" mass="10049">MAATAEIESATSATHLTTVRPWGVGRLAAYPTTVRRPHATVTIDPATQLGVFRDRAGLVVDMGRHGTSKGTETSTITNSDSRNDQGHDQDSEQD</sequence>
<evidence type="ECO:0000256" key="1">
    <source>
        <dbReference type="SAM" id="MobiDB-lite"/>
    </source>
</evidence>
<dbReference type="NCBIfam" id="TIGR04186">
    <property type="entry name" value="GRASP_targ"/>
    <property type="match status" value="1"/>
</dbReference>
<dbReference type="EMBL" id="JBIRGH010000005">
    <property type="protein sequence ID" value="MFH8584935.1"/>
    <property type="molecule type" value="Genomic_DNA"/>
</dbReference>
<gene>
    <name evidence="2" type="primary">tgmA</name>
    <name evidence="2" type="ORF">ACH4GP_11125</name>
</gene>
<feature type="region of interest" description="Disordered" evidence="1">
    <location>
        <begin position="62"/>
        <end position="94"/>
    </location>
</feature>
<feature type="compositionally biased region" description="Low complexity" evidence="1">
    <location>
        <begin position="1"/>
        <end position="14"/>
    </location>
</feature>
<evidence type="ECO:0000313" key="3">
    <source>
        <dbReference type="Proteomes" id="UP001610990"/>
    </source>
</evidence>
<dbReference type="Pfam" id="PF14408">
    <property type="entry name" value="Actino_peptide"/>
    <property type="match status" value="1"/>
</dbReference>
<comment type="caution">
    <text evidence="2">The sequence shown here is derived from an EMBL/GenBank/DDBJ whole genome shotgun (WGS) entry which is preliminary data.</text>
</comment>
<dbReference type="Proteomes" id="UP001610990">
    <property type="component" value="Unassembled WGS sequence"/>
</dbReference>
<feature type="compositionally biased region" description="Basic and acidic residues" evidence="1">
    <location>
        <begin position="81"/>
        <end position="94"/>
    </location>
</feature>
<feature type="region of interest" description="Disordered" evidence="1">
    <location>
        <begin position="1"/>
        <end position="23"/>
    </location>
</feature>
<proteinExistence type="predicted"/>
<reference evidence="2 3" key="1">
    <citation type="submission" date="2024-10" db="EMBL/GenBank/DDBJ databases">
        <title>The Natural Products Discovery Center: Release of the First 8490 Sequenced Strains for Exploring Actinobacteria Biosynthetic Diversity.</title>
        <authorList>
            <person name="Kalkreuter E."/>
            <person name="Kautsar S.A."/>
            <person name="Yang D."/>
            <person name="Bader C.D."/>
            <person name="Teijaro C.N."/>
            <person name="Fluegel L."/>
            <person name="Davis C.M."/>
            <person name="Simpson J.R."/>
            <person name="Lauterbach L."/>
            <person name="Steele A.D."/>
            <person name="Gui C."/>
            <person name="Meng S."/>
            <person name="Li G."/>
            <person name="Viehrig K."/>
            <person name="Ye F."/>
            <person name="Su P."/>
            <person name="Kiefer A.F."/>
            <person name="Nichols A."/>
            <person name="Cepeda A.J."/>
            <person name="Yan W."/>
            <person name="Fan B."/>
            <person name="Jiang Y."/>
            <person name="Adhikari A."/>
            <person name="Zheng C.-J."/>
            <person name="Schuster L."/>
            <person name="Cowan T.M."/>
            <person name="Smanski M.J."/>
            <person name="Chevrette M.G."/>
            <person name="De Carvalho L.P.S."/>
            <person name="Shen B."/>
        </authorList>
    </citation>
    <scope>NUCLEOTIDE SEQUENCE [LARGE SCALE GENOMIC DNA]</scope>
    <source>
        <strain evidence="2 3">NPDC018013</strain>
    </source>
</reference>